<protein>
    <submittedName>
        <fullName evidence="1">Uncharacterized protein</fullName>
    </submittedName>
</protein>
<organism evidence="1 2">
    <name type="scientific">Niabella soli DSM 19437</name>
    <dbReference type="NCBI Taxonomy" id="929713"/>
    <lineage>
        <taxon>Bacteria</taxon>
        <taxon>Pseudomonadati</taxon>
        <taxon>Bacteroidota</taxon>
        <taxon>Chitinophagia</taxon>
        <taxon>Chitinophagales</taxon>
        <taxon>Chitinophagaceae</taxon>
        <taxon>Niabella</taxon>
    </lineage>
</organism>
<dbReference type="EMBL" id="CP007035">
    <property type="protein sequence ID" value="AHF17513.1"/>
    <property type="molecule type" value="Genomic_DNA"/>
</dbReference>
<dbReference type="eggNOG" id="ENOG502ZB8D">
    <property type="taxonomic scope" value="Bacteria"/>
</dbReference>
<dbReference type="Gene3D" id="1.25.40.10">
    <property type="entry name" value="Tetratricopeptide repeat domain"/>
    <property type="match status" value="1"/>
</dbReference>
<dbReference type="KEGG" id="nso:NIASO_09095"/>
<dbReference type="HOGENOM" id="CLU_048851_0_0_10"/>
<sequence length="464" mass="52940">MPNAFMNIVTTSIAQEFYKLREEWARVDRLKSWKLAIWVAQYADIEIINHFMETERLAVGVFEDIFFRFDTPYTEDRELYERELWLEYQEWFAPCPDPTFDIYNALKQDGILPKDFKPQIQPLSGFENLLKEMLRFRSSLKGHSTKNFLLYFPSAGPEAPGRKNWLIEKIKKGVPEGIRLATMDYGPARKIHIPDPALRPFIVELIPQLDMRAAINNDMDKADGSSDTVGIENRLRKQIRRVMETTAGHSVSATGREVKKMIALAKESNNNTAYITSLLIAAQAHYAIKDTEVSEAYSDEAITRARTAMDEEDPAGYPVWRSCMMLKGGLLASKRKWEAAIVIYDELAEEATKRGDAFFIMEGHRISGHLYFIRGRHQQAFEKSLLALVGGSYLDKAALRQSTFVHAAFLAVHLGKKMKAPDEMEVLYASLSEWLGEDWPELLEGMSIDDILVKPKGRFSIPIG</sequence>
<dbReference type="STRING" id="929713.NIASO_09095"/>
<reference evidence="1 2" key="1">
    <citation type="submission" date="2013-12" db="EMBL/GenBank/DDBJ databases">
        <authorList>
            <consortium name="DOE Joint Genome Institute"/>
            <person name="Eisen J."/>
            <person name="Huntemann M."/>
            <person name="Han J."/>
            <person name="Chen A."/>
            <person name="Kyrpides N."/>
            <person name="Mavromatis K."/>
            <person name="Markowitz V."/>
            <person name="Palaniappan K."/>
            <person name="Ivanova N."/>
            <person name="Schaumberg A."/>
            <person name="Pati A."/>
            <person name="Liolios K."/>
            <person name="Nordberg H.P."/>
            <person name="Cantor M.N."/>
            <person name="Hua S.X."/>
            <person name="Woyke T."/>
        </authorList>
    </citation>
    <scope>NUCLEOTIDE SEQUENCE [LARGE SCALE GENOMIC DNA]</scope>
    <source>
        <strain evidence="2">DSM 19437</strain>
    </source>
</reference>
<name>W0F6Q9_9BACT</name>
<dbReference type="Proteomes" id="UP000003586">
    <property type="component" value="Chromosome"/>
</dbReference>
<accession>W0F6Q9</accession>
<dbReference type="InterPro" id="IPR011990">
    <property type="entry name" value="TPR-like_helical_dom_sf"/>
</dbReference>
<proteinExistence type="predicted"/>
<evidence type="ECO:0000313" key="2">
    <source>
        <dbReference type="Proteomes" id="UP000003586"/>
    </source>
</evidence>
<keyword evidence="2" id="KW-1185">Reference proteome</keyword>
<dbReference type="AlphaFoldDB" id="W0F6Q9"/>
<gene>
    <name evidence="1" type="ORF">NIASO_09095</name>
</gene>
<evidence type="ECO:0000313" key="1">
    <source>
        <dbReference type="EMBL" id="AHF17513.1"/>
    </source>
</evidence>
<dbReference type="SUPFAM" id="SSF48452">
    <property type="entry name" value="TPR-like"/>
    <property type="match status" value="1"/>
</dbReference>